<evidence type="ECO:0000259" key="4">
    <source>
        <dbReference type="PROSITE" id="PS01124"/>
    </source>
</evidence>
<dbReference type="Gene3D" id="1.10.10.60">
    <property type="entry name" value="Homeodomain-like"/>
    <property type="match status" value="2"/>
</dbReference>
<dbReference type="SMART" id="SM00342">
    <property type="entry name" value="HTH_ARAC"/>
    <property type="match status" value="1"/>
</dbReference>
<evidence type="ECO:0000256" key="3">
    <source>
        <dbReference type="ARBA" id="ARBA00023163"/>
    </source>
</evidence>
<dbReference type="GO" id="GO:0043565">
    <property type="term" value="F:sequence-specific DNA binding"/>
    <property type="evidence" value="ECO:0007669"/>
    <property type="project" value="InterPro"/>
</dbReference>
<evidence type="ECO:0000313" key="6">
    <source>
        <dbReference type="Proteomes" id="UP000291562"/>
    </source>
</evidence>
<gene>
    <name evidence="5" type="ORF">ELE36_10845</name>
</gene>
<dbReference type="Pfam" id="PF12833">
    <property type="entry name" value="HTH_18"/>
    <property type="match status" value="1"/>
</dbReference>
<keyword evidence="3" id="KW-0804">Transcription</keyword>
<dbReference type="InterPro" id="IPR018060">
    <property type="entry name" value="HTH_AraC"/>
</dbReference>
<accession>A0A411HJV2</accession>
<dbReference type="InterPro" id="IPR050204">
    <property type="entry name" value="AraC_XylS_family_regulators"/>
</dbReference>
<dbReference type="EMBL" id="CP035704">
    <property type="protein sequence ID" value="QBB70812.1"/>
    <property type="molecule type" value="Genomic_DNA"/>
</dbReference>
<keyword evidence="1" id="KW-0805">Transcription regulation</keyword>
<name>A0A411HJV2_9GAMM</name>
<reference evidence="5 6" key="1">
    <citation type="submission" date="2019-01" db="EMBL/GenBank/DDBJ databases">
        <title>Pseudolysobacter antarctica gen. nov., sp. nov., isolated from Fildes Peninsula, Antarctica.</title>
        <authorList>
            <person name="Wei Z."/>
            <person name="Peng F."/>
        </authorList>
    </citation>
    <scope>NUCLEOTIDE SEQUENCE [LARGE SCALE GENOMIC DNA]</scope>
    <source>
        <strain evidence="5 6">AQ6-296</strain>
    </source>
</reference>
<dbReference type="KEGG" id="xbc:ELE36_10845"/>
<feature type="domain" description="HTH araC/xylS-type" evidence="4">
    <location>
        <begin position="167"/>
        <end position="265"/>
    </location>
</feature>
<dbReference type="InterPro" id="IPR009057">
    <property type="entry name" value="Homeodomain-like_sf"/>
</dbReference>
<organism evidence="5 6">
    <name type="scientific">Pseudolysobacter antarcticus</name>
    <dbReference type="NCBI Taxonomy" id="2511995"/>
    <lineage>
        <taxon>Bacteria</taxon>
        <taxon>Pseudomonadati</taxon>
        <taxon>Pseudomonadota</taxon>
        <taxon>Gammaproteobacteria</taxon>
        <taxon>Lysobacterales</taxon>
        <taxon>Rhodanobacteraceae</taxon>
        <taxon>Pseudolysobacter</taxon>
    </lineage>
</organism>
<dbReference type="PANTHER" id="PTHR46796">
    <property type="entry name" value="HTH-TYPE TRANSCRIPTIONAL ACTIVATOR RHAS-RELATED"/>
    <property type="match status" value="1"/>
</dbReference>
<evidence type="ECO:0000313" key="5">
    <source>
        <dbReference type="EMBL" id="QBB70812.1"/>
    </source>
</evidence>
<dbReference type="PANTHER" id="PTHR46796:SF14">
    <property type="entry name" value="TRANSCRIPTIONAL REGULATORY PROTEIN"/>
    <property type="match status" value="1"/>
</dbReference>
<dbReference type="RefSeq" id="WP_129833206.1">
    <property type="nucleotide sequence ID" value="NZ_CP035704.1"/>
</dbReference>
<protein>
    <submittedName>
        <fullName evidence="5">AraC family transcriptional regulator</fullName>
    </submittedName>
</protein>
<dbReference type="AlphaFoldDB" id="A0A411HJV2"/>
<dbReference type="SUPFAM" id="SSF46689">
    <property type="entry name" value="Homeodomain-like"/>
    <property type="match status" value="2"/>
</dbReference>
<dbReference type="GO" id="GO:0003700">
    <property type="term" value="F:DNA-binding transcription factor activity"/>
    <property type="evidence" value="ECO:0007669"/>
    <property type="project" value="InterPro"/>
</dbReference>
<dbReference type="InterPro" id="IPR020449">
    <property type="entry name" value="Tscrpt_reg_AraC-type_HTH"/>
</dbReference>
<sequence length="281" mass="30931">MTTTTLLRRKSITVVDYRCSATPRDKSFVELYDGYSLSYVRKGSFGLRSRGRISELVAGSVMVGYPGDEFICTHDHHVCGDECLSFQLAPELIDSIDDRSAIWRTSSVPPLAPLVVLGELAQSAATADSNLGLDEIGMLFAARFVELVSGRQHQYLPTRANDRRRAVQAALWIDAHAHQAIDLAIVASEVGLTAFHFLRLFATVLGVTPHQYLLRCRLRNAASLLASDTCAITDIALDVGFADLSNFVRSFHRAAGVSPRNFRYAAQGNRKIFQERLIASA</sequence>
<dbReference type="OrthoDB" id="9783876at2"/>
<dbReference type="PRINTS" id="PR00032">
    <property type="entry name" value="HTHARAC"/>
</dbReference>
<dbReference type="PROSITE" id="PS01124">
    <property type="entry name" value="HTH_ARAC_FAMILY_2"/>
    <property type="match status" value="1"/>
</dbReference>
<keyword evidence="2" id="KW-0238">DNA-binding</keyword>
<keyword evidence="6" id="KW-1185">Reference proteome</keyword>
<evidence type="ECO:0000256" key="1">
    <source>
        <dbReference type="ARBA" id="ARBA00023015"/>
    </source>
</evidence>
<dbReference type="Proteomes" id="UP000291562">
    <property type="component" value="Chromosome"/>
</dbReference>
<evidence type="ECO:0000256" key="2">
    <source>
        <dbReference type="ARBA" id="ARBA00023125"/>
    </source>
</evidence>
<proteinExistence type="predicted"/>